<evidence type="ECO:0000313" key="3">
    <source>
        <dbReference type="Proteomes" id="UP001623348"/>
    </source>
</evidence>
<organism evidence="2 3">
    <name type="scientific">Grus japonensis</name>
    <name type="common">Japanese crane</name>
    <name type="synonym">Red-crowned crane</name>
    <dbReference type="NCBI Taxonomy" id="30415"/>
    <lineage>
        <taxon>Eukaryota</taxon>
        <taxon>Metazoa</taxon>
        <taxon>Chordata</taxon>
        <taxon>Craniata</taxon>
        <taxon>Vertebrata</taxon>
        <taxon>Euteleostomi</taxon>
        <taxon>Archelosauria</taxon>
        <taxon>Archosauria</taxon>
        <taxon>Dinosauria</taxon>
        <taxon>Saurischia</taxon>
        <taxon>Theropoda</taxon>
        <taxon>Coelurosauria</taxon>
        <taxon>Aves</taxon>
        <taxon>Neognathae</taxon>
        <taxon>Neoaves</taxon>
        <taxon>Gruiformes</taxon>
        <taxon>Gruidae</taxon>
        <taxon>Grus</taxon>
    </lineage>
</organism>
<feature type="region of interest" description="Disordered" evidence="1">
    <location>
        <begin position="1"/>
        <end position="23"/>
    </location>
</feature>
<sequence length="120" mass="12927">MADSPVQAVPPPVSNGTSHWVRTREPVAIRSPELLKVTKEDLYLKEGFDPIGRKSVGHPGLDEDPVQTEPEIPQETENTVVPLVWASGTPGRLQAAEPVKIRLKPGAKPIILNGAGNVKL</sequence>
<protein>
    <submittedName>
        <fullName evidence="2">Collagen alpha-1(I) chain-like</fullName>
    </submittedName>
</protein>
<evidence type="ECO:0000313" key="2">
    <source>
        <dbReference type="EMBL" id="GAB0208158.1"/>
    </source>
</evidence>
<reference evidence="2 3" key="1">
    <citation type="submission" date="2024-06" db="EMBL/GenBank/DDBJ databases">
        <title>The draft genome of Grus japonensis, version 3.</title>
        <authorList>
            <person name="Nabeshima K."/>
            <person name="Suzuki S."/>
            <person name="Onuma M."/>
        </authorList>
    </citation>
    <scope>NUCLEOTIDE SEQUENCE [LARGE SCALE GENOMIC DNA]</scope>
    <source>
        <strain evidence="2 3">451A</strain>
    </source>
</reference>
<dbReference type="EMBL" id="BAAFJT010000254">
    <property type="protein sequence ID" value="GAB0208158.1"/>
    <property type="molecule type" value="Genomic_DNA"/>
</dbReference>
<dbReference type="Proteomes" id="UP001623348">
    <property type="component" value="Unassembled WGS sequence"/>
</dbReference>
<comment type="caution">
    <text evidence="2">The sequence shown here is derived from an EMBL/GenBank/DDBJ whole genome shotgun (WGS) entry which is preliminary data.</text>
</comment>
<proteinExistence type="predicted"/>
<gene>
    <name evidence="2" type="ORF">GRJ2_003281500</name>
</gene>
<name>A0ABC9YDL9_GRUJA</name>
<feature type="region of interest" description="Disordered" evidence="1">
    <location>
        <begin position="53"/>
        <end position="76"/>
    </location>
</feature>
<dbReference type="AlphaFoldDB" id="A0ABC9YDL9"/>
<accession>A0ABC9YDL9</accession>
<keyword evidence="3" id="KW-1185">Reference proteome</keyword>
<evidence type="ECO:0000256" key="1">
    <source>
        <dbReference type="SAM" id="MobiDB-lite"/>
    </source>
</evidence>